<evidence type="ECO:0000313" key="2">
    <source>
        <dbReference type="Proteomes" id="UP000018846"/>
    </source>
</evidence>
<protein>
    <submittedName>
        <fullName evidence="1">Uncharacterized protein</fullName>
    </submittedName>
</protein>
<proteinExistence type="predicted"/>
<sequence length="29" mass="3232">MVKAIKKTIDLNPLRKKPKGILESIQLGV</sequence>
<evidence type="ECO:0000313" key="1">
    <source>
        <dbReference type="EMBL" id="ETI84346.1"/>
    </source>
</evidence>
<name>W1TS89_STRAP</name>
<comment type="caution">
    <text evidence="1">The sequence shown here is derived from an EMBL/GenBank/DDBJ whole genome shotgun (WGS) entry which is preliminary data.</text>
</comment>
<dbReference type="EMBL" id="AZMF01000128">
    <property type="protein sequence ID" value="ETI84346.1"/>
    <property type="molecule type" value="Genomic_DNA"/>
</dbReference>
<gene>
    <name evidence="1" type="ORF">Q615_SPAC00128G0001</name>
</gene>
<dbReference type="AlphaFoldDB" id="W1TS89"/>
<dbReference type="Proteomes" id="UP000018846">
    <property type="component" value="Unassembled WGS sequence"/>
</dbReference>
<organism evidence="1 2">
    <name type="scientific">Streptococcus anginosus DORA_7</name>
    <dbReference type="NCBI Taxonomy" id="1403946"/>
    <lineage>
        <taxon>Bacteria</taxon>
        <taxon>Bacillati</taxon>
        <taxon>Bacillota</taxon>
        <taxon>Bacilli</taxon>
        <taxon>Lactobacillales</taxon>
        <taxon>Streptococcaceae</taxon>
        <taxon>Streptococcus</taxon>
        <taxon>Streptococcus anginosus group</taxon>
    </lineage>
</organism>
<reference evidence="1 2" key="1">
    <citation type="submission" date="2013-12" db="EMBL/GenBank/DDBJ databases">
        <title>A Varibaculum cambriense genome reconstructed from a premature infant gut community with otherwise low bacterial novelty that shifts toward anaerobic metabolism during the third week of life.</title>
        <authorList>
            <person name="Brown C.T."/>
            <person name="Sharon I."/>
            <person name="Thomas B.C."/>
            <person name="Castelle C.J."/>
            <person name="Morowitz M.J."/>
            <person name="Banfield J.F."/>
        </authorList>
    </citation>
    <scope>NUCLEOTIDE SEQUENCE [LARGE SCALE GENOMIC DNA]</scope>
    <source>
        <strain evidence="2">DORA_7</strain>
    </source>
</reference>
<feature type="non-terminal residue" evidence="1">
    <location>
        <position position="29"/>
    </location>
</feature>
<accession>W1TS89</accession>